<evidence type="ECO:0000256" key="10">
    <source>
        <dbReference type="ARBA" id="ARBA00023002"/>
    </source>
</evidence>
<feature type="binding site" description="axial binding residue" evidence="14">
    <location>
        <position position="440"/>
    </location>
    <ligand>
        <name>heme</name>
        <dbReference type="ChEBI" id="CHEBI:30413"/>
    </ligand>
    <ligandPart>
        <name>Fe</name>
        <dbReference type="ChEBI" id="CHEBI:18248"/>
    </ligandPart>
</feature>
<evidence type="ECO:0000256" key="4">
    <source>
        <dbReference type="ARBA" id="ARBA00004406"/>
    </source>
</evidence>
<dbReference type="GO" id="GO:0005506">
    <property type="term" value="F:iron ion binding"/>
    <property type="evidence" value="ECO:0007669"/>
    <property type="project" value="InterPro"/>
</dbReference>
<keyword evidence="11 14" id="KW-0408">Iron</keyword>
<keyword evidence="15" id="KW-0732">Signal</keyword>
<name>A0A8D4P6Y7_CYDPO</name>
<evidence type="ECO:0000256" key="1">
    <source>
        <dbReference type="ARBA" id="ARBA00001971"/>
    </source>
</evidence>
<keyword evidence="6 14" id="KW-0349">Heme</keyword>
<keyword evidence="10" id="KW-0560">Oxidoreductase</keyword>
<dbReference type="EMBL" id="MF574701">
    <property type="protein sequence ID" value="AZJ25114.1"/>
    <property type="molecule type" value="mRNA"/>
</dbReference>
<dbReference type="InterPro" id="IPR050196">
    <property type="entry name" value="Cytochrome_P450_Monoox"/>
</dbReference>
<evidence type="ECO:0000256" key="5">
    <source>
        <dbReference type="ARBA" id="ARBA00010617"/>
    </source>
</evidence>
<dbReference type="GO" id="GO:0016705">
    <property type="term" value="F:oxidoreductase activity, acting on paired donors, with incorporation or reduction of molecular oxygen"/>
    <property type="evidence" value="ECO:0007669"/>
    <property type="project" value="InterPro"/>
</dbReference>
<keyword evidence="13" id="KW-0472">Membrane</keyword>
<gene>
    <name evidence="16" type="primary">CYP341V1</name>
</gene>
<dbReference type="PRINTS" id="PR00463">
    <property type="entry name" value="EP450I"/>
</dbReference>
<dbReference type="GO" id="GO:0020037">
    <property type="term" value="F:heme binding"/>
    <property type="evidence" value="ECO:0007669"/>
    <property type="project" value="InterPro"/>
</dbReference>
<dbReference type="Gene3D" id="1.10.630.10">
    <property type="entry name" value="Cytochrome P450"/>
    <property type="match status" value="1"/>
</dbReference>
<evidence type="ECO:0000256" key="6">
    <source>
        <dbReference type="ARBA" id="ARBA00022617"/>
    </source>
</evidence>
<comment type="cofactor">
    <cofactor evidence="1 14">
        <name>heme</name>
        <dbReference type="ChEBI" id="CHEBI:30413"/>
    </cofactor>
</comment>
<evidence type="ECO:0000256" key="12">
    <source>
        <dbReference type="ARBA" id="ARBA00023033"/>
    </source>
</evidence>
<evidence type="ECO:0000256" key="7">
    <source>
        <dbReference type="ARBA" id="ARBA00022723"/>
    </source>
</evidence>
<evidence type="ECO:0000256" key="9">
    <source>
        <dbReference type="ARBA" id="ARBA00022848"/>
    </source>
</evidence>
<dbReference type="Pfam" id="PF00067">
    <property type="entry name" value="p450"/>
    <property type="match status" value="1"/>
</dbReference>
<keyword evidence="9" id="KW-0492">Microsome</keyword>
<accession>A0A8D4P6Y7</accession>
<dbReference type="InterPro" id="IPR001128">
    <property type="entry name" value="Cyt_P450"/>
</dbReference>
<organism evidence="16">
    <name type="scientific">Cydia pomonella</name>
    <name type="common">Codling moth</name>
    <dbReference type="NCBI Taxonomy" id="82600"/>
    <lineage>
        <taxon>Eukaryota</taxon>
        <taxon>Metazoa</taxon>
        <taxon>Ecdysozoa</taxon>
        <taxon>Arthropoda</taxon>
        <taxon>Hexapoda</taxon>
        <taxon>Insecta</taxon>
        <taxon>Pterygota</taxon>
        <taxon>Neoptera</taxon>
        <taxon>Endopterygota</taxon>
        <taxon>Lepidoptera</taxon>
        <taxon>Glossata</taxon>
        <taxon>Ditrysia</taxon>
        <taxon>Tortricoidea</taxon>
        <taxon>Tortricidae</taxon>
        <taxon>Olethreutinae</taxon>
        <taxon>Grapholitini</taxon>
        <taxon>Cydia</taxon>
    </lineage>
</organism>
<feature type="chain" id="PRO_5034534715" evidence="15">
    <location>
        <begin position="16"/>
        <end position="506"/>
    </location>
</feature>
<dbReference type="GO" id="GO:0004497">
    <property type="term" value="F:monooxygenase activity"/>
    <property type="evidence" value="ECO:0007669"/>
    <property type="project" value="UniProtKB-KW"/>
</dbReference>
<proteinExistence type="evidence at transcript level"/>
<evidence type="ECO:0000256" key="2">
    <source>
        <dbReference type="ARBA" id="ARBA00003690"/>
    </source>
</evidence>
<evidence type="ECO:0000256" key="11">
    <source>
        <dbReference type="ARBA" id="ARBA00023004"/>
    </source>
</evidence>
<evidence type="ECO:0000313" key="16">
    <source>
        <dbReference type="EMBL" id="AZJ25114.1"/>
    </source>
</evidence>
<dbReference type="PANTHER" id="PTHR24291:SF189">
    <property type="entry name" value="CYTOCHROME P450 4C3-RELATED"/>
    <property type="match status" value="1"/>
</dbReference>
<dbReference type="AlphaFoldDB" id="A0A8D4P6Y7"/>
<dbReference type="PANTHER" id="PTHR24291">
    <property type="entry name" value="CYTOCHROME P450 FAMILY 4"/>
    <property type="match status" value="1"/>
</dbReference>
<evidence type="ECO:0000256" key="8">
    <source>
        <dbReference type="ARBA" id="ARBA00022824"/>
    </source>
</evidence>
<dbReference type="InterPro" id="IPR002401">
    <property type="entry name" value="Cyt_P450_E_grp-I"/>
</dbReference>
<keyword evidence="8" id="KW-0256">Endoplasmic reticulum</keyword>
<evidence type="ECO:0000256" key="3">
    <source>
        <dbReference type="ARBA" id="ARBA00004174"/>
    </source>
</evidence>
<dbReference type="GO" id="GO:0005789">
    <property type="term" value="C:endoplasmic reticulum membrane"/>
    <property type="evidence" value="ECO:0007669"/>
    <property type="project" value="UniProtKB-SubCell"/>
</dbReference>
<dbReference type="InterPro" id="IPR036396">
    <property type="entry name" value="Cyt_P450_sf"/>
</dbReference>
<evidence type="ECO:0000256" key="14">
    <source>
        <dbReference type="PIRSR" id="PIRSR602401-1"/>
    </source>
</evidence>
<protein>
    <submittedName>
        <fullName evidence="16">CYP341V1</fullName>
    </submittedName>
</protein>
<dbReference type="PRINTS" id="PR00385">
    <property type="entry name" value="P450"/>
</dbReference>
<evidence type="ECO:0000256" key="15">
    <source>
        <dbReference type="SAM" id="SignalP"/>
    </source>
</evidence>
<comment type="similarity">
    <text evidence="5">Belongs to the cytochrome P450 family.</text>
</comment>
<dbReference type="SUPFAM" id="SSF48264">
    <property type="entry name" value="Cytochrome P450"/>
    <property type="match status" value="1"/>
</dbReference>
<reference evidence="16" key="1">
    <citation type="submission" date="2017-07" db="EMBL/GenBank/DDBJ databases">
        <title>Identification of CYP9s from Cydia pomonella.</title>
        <authorList>
            <person name="Chen Y."/>
            <person name="Wang W."/>
            <person name="Yang X.-Q."/>
        </authorList>
    </citation>
    <scope>NUCLEOTIDE SEQUENCE</scope>
</reference>
<keyword evidence="12" id="KW-0503">Monooxygenase</keyword>
<keyword evidence="7 14" id="KW-0479">Metal-binding</keyword>
<sequence>MFWPLLLLAAAIAAALYTRQRRPLYAFSKAYPFGLPNYPLIGQSYIFRGTDEDRMNAFIKMGDVSLKNGGITTVWLGTKPYATISDPELLEVVAKACLDKDTTTMKYLRSVLGNGLIFAPIKIWRPRRKIMAPTFNMKNLQEFVTVFDKQSSIMVQQLRAHAGGGDFSFWEFITAYTFDAICETVLGIELNAQKQRHHLFITAFDVIIQILAKRMLSPWLYWDWVFRLTSNYKPFITQRKIAYDFFDKVIRDRRKELAEQGADEDLKDRKKTFLDMMIVSSGGARGYTDIELREEIMSIVSAGTDTSAVGTAFVALMLSRHPRVQDKVYQELKEVFGDSDRPVTWQDLPKLKYMEAVIKETLRLYPPAPVVVRDVHETVVLPNGATLHPGMGLVLHFWATHRNTKYWGDDVEEFRPERFLEGPLKHPAQFAPFSYSLRNCIGGNYAIMSTKTNLSNLLRRYEVLPPLSVPPDQLLAPFRVKFDVMMKHCDNFELRIRNRHNGLRKK</sequence>
<evidence type="ECO:0000256" key="13">
    <source>
        <dbReference type="ARBA" id="ARBA00023136"/>
    </source>
</evidence>
<comment type="subcellular location">
    <subcellularLocation>
        <location evidence="4">Endoplasmic reticulum membrane</location>
        <topology evidence="4">Peripheral membrane protein</topology>
    </subcellularLocation>
    <subcellularLocation>
        <location evidence="3">Microsome membrane</location>
        <topology evidence="3">Peripheral membrane protein</topology>
    </subcellularLocation>
</comment>
<feature type="signal peptide" evidence="15">
    <location>
        <begin position="1"/>
        <end position="15"/>
    </location>
</feature>
<comment type="function">
    <text evidence="2">May be involved in the metabolism of insect hormones and in the breakdown of synthetic insecticides.</text>
</comment>